<feature type="region of interest" description="Disordered" evidence="4">
    <location>
        <begin position="1003"/>
        <end position="1111"/>
    </location>
</feature>
<dbReference type="InterPro" id="IPR015943">
    <property type="entry name" value="WD40/YVTN_repeat-like_dom_sf"/>
</dbReference>
<evidence type="ECO:0000256" key="1">
    <source>
        <dbReference type="ARBA" id="ARBA00022574"/>
    </source>
</evidence>
<feature type="compositionally biased region" description="Basic and acidic residues" evidence="4">
    <location>
        <begin position="1027"/>
        <end position="1044"/>
    </location>
</feature>
<name>A0ABP0FZ09_CLALP</name>
<organism evidence="5 6">
    <name type="scientific">Clavelina lepadiformis</name>
    <name type="common">Light-bulb sea squirt</name>
    <name type="synonym">Ascidia lepadiformis</name>
    <dbReference type="NCBI Taxonomy" id="159417"/>
    <lineage>
        <taxon>Eukaryota</taxon>
        <taxon>Metazoa</taxon>
        <taxon>Chordata</taxon>
        <taxon>Tunicata</taxon>
        <taxon>Ascidiacea</taxon>
        <taxon>Aplousobranchia</taxon>
        <taxon>Clavelinidae</taxon>
        <taxon>Clavelina</taxon>
    </lineage>
</organism>
<dbReference type="Proteomes" id="UP001642483">
    <property type="component" value="Unassembled WGS sequence"/>
</dbReference>
<dbReference type="Pfam" id="PF00400">
    <property type="entry name" value="WD40"/>
    <property type="match status" value="3"/>
</dbReference>
<dbReference type="PROSITE" id="PS50082">
    <property type="entry name" value="WD_REPEATS_2"/>
    <property type="match status" value="3"/>
</dbReference>
<reference evidence="5 6" key="1">
    <citation type="submission" date="2024-02" db="EMBL/GenBank/DDBJ databases">
        <authorList>
            <person name="Daric V."/>
            <person name="Darras S."/>
        </authorList>
    </citation>
    <scope>NUCLEOTIDE SEQUENCE [LARGE SCALE GENOMIC DNA]</scope>
</reference>
<feature type="repeat" description="WD" evidence="3">
    <location>
        <begin position="648"/>
        <end position="680"/>
    </location>
</feature>
<dbReference type="InterPro" id="IPR036322">
    <property type="entry name" value="WD40_repeat_dom_sf"/>
</dbReference>
<protein>
    <recommendedName>
        <fullName evidence="7">WD repeat-containing protein 97</fullName>
    </recommendedName>
</protein>
<evidence type="ECO:0000313" key="5">
    <source>
        <dbReference type="EMBL" id="CAK8684815.1"/>
    </source>
</evidence>
<keyword evidence="2" id="KW-0677">Repeat</keyword>
<feature type="compositionally biased region" description="Pro residues" evidence="4">
    <location>
        <begin position="1046"/>
        <end position="1065"/>
    </location>
</feature>
<feature type="repeat" description="WD" evidence="3">
    <location>
        <begin position="241"/>
        <end position="273"/>
    </location>
</feature>
<dbReference type="SUPFAM" id="SSF63829">
    <property type="entry name" value="Calcium-dependent phosphotriesterase"/>
    <property type="match status" value="1"/>
</dbReference>
<dbReference type="SUPFAM" id="SSF50978">
    <property type="entry name" value="WD40 repeat-like"/>
    <property type="match status" value="1"/>
</dbReference>
<dbReference type="EMBL" id="CAWYQH010000098">
    <property type="protein sequence ID" value="CAK8684815.1"/>
    <property type="molecule type" value="Genomic_DNA"/>
</dbReference>
<dbReference type="PANTHER" id="PTHR45532:SF1">
    <property type="entry name" value="WD REPEAT-CONTAINING PROTEIN 97"/>
    <property type="match status" value="1"/>
</dbReference>
<accession>A0ABP0FZ09</accession>
<sequence>MVDRAESRIGTADSSQPPSPIPPWQQKNSLRAKQLWDLLRRSVKLSTDLVKKADVLPSTVSHGVHHIRKINHDEEILDIAYNPTSEEFITVDQQFIRIFFDDGRRKDIIDLGESIRRLILCTQSNQYVTLTSLNEMKLFSSEFELLSAAKAQYKINCLMYNESTNEVVTAGPGNVVTWCFRYGNRYLIPHRVITEGLTCKDTFDKITLENTQSNSQRCYAVCGTGVAVFNLFHASLLIYKKDLHVRNITSILFFNPLKYIVTGSRDGSIKLWDEDFHIQLVFVGHHGPVSSLQLYPQGPYIMSTSHDASIRVWSLETRDEVDLIKMDDPVLGLGTIPHNCLLFSYSTYTVDLWTITHVHQIFTTIGSRVQKLKMSSYYKLVDRVVCQSEDGTIRLISPVDGTVITTVLPSSAKLTIPSIESSASRSTSTASSKRHKREEVSLIDAVYCLPFETVFAAFSNGNVVRASTIVNPAQIRSVWKFEKGEKPNCLCLYEYILNTPDLQKTWEDVKAGVNVRKKKGNKPEYGNKMVLLVGRKDGCIASLDMVTGKVLFKTEAHGAKGVIGLLSNVRNDQVVSAGRDNVVKVWKMFPHTNDALGLLMSFYCAHTPLHMIISGTRLAVAFQQVATATYTVVMYDLQSKERYDHSPNYDHTDQLTGLACCPRLKLFASASRDGTIKIWNDVNALVRLLKINEEPKSIAFSTQRGDLLIGLGRNVHLIEHTNYLPRMFLFKMVCMEFPTLVKEEALPLKQEVLATYEDNVVRKVTVAKSSYMKMDYAWDPMTNEEQEKLSEEEQERRREFALLSARDAELEKIRDGVLKPKRASRKPSKRAESLAFKKYMTLFYNRPKKLNIPDEDDFDPDPPFVRHPTPEVWQDEMKIGFFPPIKEAKPVKDILDGGVEKEKHWTESGPNYDPVQKYIINPCGFIPNSILIKLLWPQDQVKKIAEETYKPPMLSEEQMEMLQQMNTNQGIISPSQEGDDDALFLTGSESSTFEDEQRVLDFGDEGGAIEPSSGLKKQTTRKKNKAKAVEKKPSALMEKMRKAMETPPPPPKEPTPPPTLPPPEQPKIKVPTRPTKPIVKFVSRPPPPKDPTPPPPTPPPPTPPPTPPPNYLTQFEGLPWYERHKDYIIQRLLKPYSALQFFNVLCDVMGISIDWDHRCGIVNALLLLWQQEGIAESRHVVASMGAILNASVPPTAKEPNQAQYLRVVLKLYQTVNGGSDDFVIELLTNFLEGDQHHRSYIRSILIEQGLQDPHQFLKKELESWEVWKMDETRALKPQMRDMVQRWFEDWKTRFKNHIDQTLEQLKRGDVRGKIRRPGLSKTAEGGKRVQFAIPDGSRTVAAMEVVNYFCEIMVEEELERVRLANLKPEPTKNTVLVLPKLEGKQAIVRLGEMHTARRVRERLELAVEYKLNPLLRPYPDLLAAFTNKLHLPANRVHMNPFPSEIDKYDEMSDMYQPILLTLKSAAHQKYFIPERSYVHMA</sequence>
<dbReference type="Gene3D" id="2.130.10.10">
    <property type="entry name" value="YVTN repeat-like/Quinoprotein amine dehydrogenase"/>
    <property type="match status" value="2"/>
</dbReference>
<evidence type="ECO:0008006" key="7">
    <source>
        <dbReference type="Google" id="ProtNLM"/>
    </source>
</evidence>
<gene>
    <name evidence="5" type="ORF">CVLEPA_LOCUS15929</name>
</gene>
<feature type="compositionally biased region" description="Pro residues" evidence="4">
    <location>
        <begin position="1084"/>
        <end position="1110"/>
    </location>
</feature>
<dbReference type="PANTHER" id="PTHR45532">
    <property type="entry name" value="WD REPEAT-CONTAINING PROTEIN 97"/>
    <property type="match status" value="1"/>
</dbReference>
<evidence type="ECO:0000313" key="6">
    <source>
        <dbReference type="Proteomes" id="UP001642483"/>
    </source>
</evidence>
<evidence type="ECO:0000256" key="3">
    <source>
        <dbReference type="PROSITE-ProRule" id="PRU00221"/>
    </source>
</evidence>
<keyword evidence="1 3" id="KW-0853">WD repeat</keyword>
<dbReference type="PRINTS" id="PR00320">
    <property type="entry name" value="GPROTEINBRPT"/>
</dbReference>
<dbReference type="SMART" id="SM00320">
    <property type="entry name" value="WD40"/>
    <property type="match status" value="5"/>
</dbReference>
<feature type="repeat" description="WD" evidence="3">
    <location>
        <begin position="282"/>
        <end position="323"/>
    </location>
</feature>
<dbReference type="InterPro" id="IPR001680">
    <property type="entry name" value="WD40_rpt"/>
</dbReference>
<comment type="caution">
    <text evidence="5">The sequence shown here is derived from an EMBL/GenBank/DDBJ whole genome shotgun (WGS) entry which is preliminary data.</text>
</comment>
<evidence type="ECO:0000256" key="2">
    <source>
        <dbReference type="ARBA" id="ARBA00022737"/>
    </source>
</evidence>
<dbReference type="InterPro" id="IPR020472">
    <property type="entry name" value="WD40_PAC1"/>
</dbReference>
<proteinExistence type="predicted"/>
<evidence type="ECO:0000256" key="4">
    <source>
        <dbReference type="SAM" id="MobiDB-lite"/>
    </source>
</evidence>
<feature type="region of interest" description="Disordered" evidence="4">
    <location>
        <begin position="1"/>
        <end position="26"/>
    </location>
</feature>
<dbReference type="PROSITE" id="PS50294">
    <property type="entry name" value="WD_REPEATS_REGION"/>
    <property type="match status" value="3"/>
</dbReference>
<keyword evidence="6" id="KW-1185">Reference proteome</keyword>